<evidence type="ECO:0008006" key="3">
    <source>
        <dbReference type="Google" id="ProtNLM"/>
    </source>
</evidence>
<keyword evidence="2" id="KW-1185">Reference proteome</keyword>
<evidence type="ECO:0000313" key="1">
    <source>
        <dbReference type="EMBL" id="TKI59128.1"/>
    </source>
</evidence>
<dbReference type="PROSITE" id="PS51257">
    <property type="entry name" value="PROKAR_LIPOPROTEIN"/>
    <property type="match status" value="1"/>
</dbReference>
<dbReference type="Proteomes" id="UP000307841">
    <property type="component" value="Unassembled WGS sequence"/>
</dbReference>
<gene>
    <name evidence="1" type="ORF">E8L90_29085</name>
</gene>
<accession>A0A4U2YE27</accession>
<dbReference type="RefSeq" id="WP_137033017.1">
    <property type="nucleotide sequence ID" value="NZ_SZNK01000001.1"/>
</dbReference>
<dbReference type="AlphaFoldDB" id="A0A4U2YE27"/>
<dbReference type="EMBL" id="SZNK01000001">
    <property type="protein sequence ID" value="TKI59128.1"/>
    <property type="molecule type" value="Genomic_DNA"/>
</dbReference>
<name>A0A4U2YE27_9BACL</name>
<dbReference type="OrthoDB" id="2477888at2"/>
<comment type="caution">
    <text evidence="1">The sequence shown here is derived from an EMBL/GenBank/DDBJ whole genome shotgun (WGS) entry which is preliminary data.</text>
</comment>
<evidence type="ECO:0000313" key="2">
    <source>
        <dbReference type="Proteomes" id="UP000307841"/>
    </source>
</evidence>
<reference evidence="1 2" key="1">
    <citation type="submission" date="2019-04" db="EMBL/GenBank/DDBJ databases">
        <title>Whole genome sequencing of Brevibacillus sp. TGS2-1.</title>
        <authorList>
            <person name="Choi A."/>
        </authorList>
    </citation>
    <scope>NUCLEOTIDE SEQUENCE [LARGE SCALE GENOMIC DNA]</scope>
    <source>
        <strain evidence="1 2">TGS2-1</strain>
    </source>
</reference>
<organism evidence="1 2">
    <name type="scientific">Brevibacillus antibioticus</name>
    <dbReference type="NCBI Taxonomy" id="2570228"/>
    <lineage>
        <taxon>Bacteria</taxon>
        <taxon>Bacillati</taxon>
        <taxon>Bacillota</taxon>
        <taxon>Bacilli</taxon>
        <taxon>Bacillales</taxon>
        <taxon>Paenibacillaceae</taxon>
        <taxon>Brevibacillus</taxon>
    </lineage>
</organism>
<protein>
    <recommendedName>
        <fullName evidence="3">DUF4367 domain-containing protein</fullName>
    </recommendedName>
</protein>
<proteinExistence type="predicted"/>
<sequence>MVRYFLVFLLSCVVFISGCTQESQTASKQAIPEGFEALTLTDQQKKEIFEAAEKVGVDKVFVPSFVRKGQKLEKIVTGDQVLYFSLLFSNENEDTYLNVQESPGEVLLGGVIIEEKETKINNDIPAKWISFSNHKDNIEGASSGLYFQQDTTFIMISEKVNGKKNEFTKSAEEVATFLKPLIK</sequence>